<comment type="caution">
    <text evidence="4">The sequence shown here is derived from an EMBL/GenBank/DDBJ whole genome shotgun (WGS) entry which is preliminary data.</text>
</comment>
<dbReference type="InterPro" id="IPR002563">
    <property type="entry name" value="Flavin_Rdtase-like_dom"/>
</dbReference>
<dbReference type="SUPFAM" id="SSF50475">
    <property type="entry name" value="FMN-binding split barrel"/>
    <property type="match status" value="1"/>
</dbReference>
<dbReference type="Pfam" id="PF01613">
    <property type="entry name" value="Flavin_Reduct"/>
    <property type="match status" value="1"/>
</dbReference>
<dbReference type="GO" id="GO:0016491">
    <property type="term" value="F:oxidoreductase activity"/>
    <property type="evidence" value="ECO:0007669"/>
    <property type="project" value="UniProtKB-KW"/>
</dbReference>
<dbReference type="EMBL" id="JBHRWW010000001">
    <property type="protein sequence ID" value="MFC3686763.1"/>
    <property type="molecule type" value="Genomic_DNA"/>
</dbReference>
<accession>A0ABV7WAC4</accession>
<evidence type="ECO:0000313" key="4">
    <source>
        <dbReference type="EMBL" id="MFC3686763.1"/>
    </source>
</evidence>
<evidence type="ECO:0000313" key="5">
    <source>
        <dbReference type="Proteomes" id="UP001595685"/>
    </source>
</evidence>
<dbReference type="PANTHER" id="PTHR30466">
    <property type="entry name" value="FLAVIN REDUCTASE"/>
    <property type="match status" value="1"/>
</dbReference>
<reference evidence="5" key="1">
    <citation type="journal article" date="2019" name="Int. J. Syst. Evol. Microbiol.">
        <title>The Global Catalogue of Microorganisms (GCM) 10K type strain sequencing project: providing services to taxonomists for standard genome sequencing and annotation.</title>
        <authorList>
            <consortium name="The Broad Institute Genomics Platform"/>
            <consortium name="The Broad Institute Genome Sequencing Center for Infectious Disease"/>
            <person name="Wu L."/>
            <person name="Ma J."/>
        </authorList>
    </citation>
    <scope>NUCLEOTIDE SEQUENCE [LARGE SCALE GENOMIC DNA]</scope>
    <source>
        <strain evidence="5">NCAIM B.02333</strain>
    </source>
</reference>
<dbReference type="SMART" id="SM00903">
    <property type="entry name" value="Flavin_Reduct"/>
    <property type="match status" value="1"/>
</dbReference>
<dbReference type="RefSeq" id="WP_340289119.1">
    <property type="nucleotide sequence ID" value="NZ_JBBEOI010000005.1"/>
</dbReference>
<evidence type="ECO:0000259" key="3">
    <source>
        <dbReference type="SMART" id="SM00903"/>
    </source>
</evidence>
<evidence type="ECO:0000256" key="1">
    <source>
        <dbReference type="ARBA" id="ARBA00023002"/>
    </source>
</evidence>
<dbReference type="Proteomes" id="UP001595685">
    <property type="component" value="Unassembled WGS sequence"/>
</dbReference>
<organism evidence="4 5">
    <name type="scientific">Aquipuribacter hungaricus</name>
    <dbReference type="NCBI Taxonomy" id="545624"/>
    <lineage>
        <taxon>Bacteria</taxon>
        <taxon>Bacillati</taxon>
        <taxon>Actinomycetota</taxon>
        <taxon>Actinomycetes</taxon>
        <taxon>Micrococcales</taxon>
        <taxon>Intrasporangiaceae</taxon>
        <taxon>Aquipuribacter</taxon>
    </lineage>
</organism>
<evidence type="ECO:0000256" key="2">
    <source>
        <dbReference type="SAM" id="MobiDB-lite"/>
    </source>
</evidence>
<proteinExistence type="predicted"/>
<feature type="domain" description="Flavin reductase like" evidence="3">
    <location>
        <begin position="55"/>
        <end position="204"/>
    </location>
</feature>
<dbReference type="PANTHER" id="PTHR30466:SF1">
    <property type="entry name" value="FMN REDUCTASE (NADH) RUTF"/>
    <property type="match status" value="1"/>
</dbReference>
<dbReference type="Gene3D" id="2.30.110.10">
    <property type="entry name" value="Electron Transport, Fmn-binding Protein, Chain A"/>
    <property type="match status" value="1"/>
</dbReference>
<keyword evidence="1 4" id="KW-0560">Oxidoreductase</keyword>
<dbReference type="InterPro" id="IPR050268">
    <property type="entry name" value="NADH-dep_flavin_reductase"/>
</dbReference>
<protein>
    <submittedName>
        <fullName evidence="4">Flavin reductase family protein</fullName>
        <ecNumber evidence="4">1.5.1.-</ecNumber>
    </submittedName>
</protein>
<dbReference type="InterPro" id="IPR012349">
    <property type="entry name" value="Split_barrel_FMN-bd"/>
</dbReference>
<name>A0ABV7WAC4_9MICO</name>
<feature type="compositionally biased region" description="Polar residues" evidence="2">
    <location>
        <begin position="14"/>
        <end position="34"/>
    </location>
</feature>
<feature type="region of interest" description="Disordered" evidence="2">
    <location>
        <begin position="1"/>
        <end position="47"/>
    </location>
</feature>
<keyword evidence="5" id="KW-1185">Reference proteome</keyword>
<sequence length="209" mass="21598">MTDGPVTDGPVTDGPQSDAPQTGAPQTGAPQTDAPQADGPQPAVPVDRDGFRAAMSRYPTGVTVVTARGRHPHAMTANSVTSVSLDPPTLLVCLEQDSRVHDAVLDDGRFGVSVLAADQTRVSSWLASRGRPLVGQLSRVPTVTGAVLGLPLVRGSLVRMECEVEAAHPAGDHTIVVGAVRGLELDGDVEDAAPLVWFASGYRGLTGPL</sequence>
<dbReference type="EC" id="1.5.1.-" evidence="4"/>
<gene>
    <name evidence="4" type="ORF">ACFOLH_00235</name>
</gene>